<feature type="domain" description="Biotin carboxylation" evidence="11">
    <location>
        <begin position="12"/>
        <end position="454"/>
    </location>
</feature>
<gene>
    <name evidence="12" type="primary">accA1</name>
    <name evidence="12" type="ORF">RS84_03055</name>
</gene>
<evidence type="ECO:0000313" key="13">
    <source>
        <dbReference type="Proteomes" id="UP000033900"/>
    </source>
</evidence>
<keyword evidence="3" id="KW-0436">Ligase</keyword>
<evidence type="ECO:0000256" key="6">
    <source>
        <dbReference type="ARBA" id="ARBA00023267"/>
    </source>
</evidence>
<comment type="cofactor">
    <cofactor evidence="1">
        <name>biotin</name>
        <dbReference type="ChEBI" id="CHEBI:57586"/>
    </cofactor>
</comment>
<dbReference type="EC" id="6.3.4.14" evidence="2"/>
<dbReference type="Pfam" id="PF02786">
    <property type="entry name" value="CPSase_L_D2"/>
    <property type="match status" value="1"/>
</dbReference>
<dbReference type="STRING" id="273678.RS84_03055"/>
<evidence type="ECO:0000256" key="5">
    <source>
        <dbReference type="ARBA" id="ARBA00022840"/>
    </source>
</evidence>
<dbReference type="RefSeq" id="WP_045258609.1">
    <property type="nucleotide sequence ID" value="NZ_JYJB01000010.1"/>
</dbReference>
<dbReference type="InterPro" id="IPR005482">
    <property type="entry name" value="Biotin_COase_C"/>
</dbReference>
<dbReference type="Gene3D" id="3.30.470.20">
    <property type="entry name" value="ATP-grasp fold, B domain"/>
    <property type="match status" value="1"/>
</dbReference>
<evidence type="ECO:0000256" key="4">
    <source>
        <dbReference type="ARBA" id="ARBA00022741"/>
    </source>
</evidence>
<sequence>MNSTERSSEPKPFHTVLVANRGEIARRVIRTLRRLGIRSVVVYSDADASAPHVREADDAVRIGPAPASESYLDIDAVIAAARATGAQGIHPGYGFLSESVGLAEACAESGIVFIGPSTEALQIMGDKARAREHVVRSGVPVVPGFDARGLSDAEIAEEAGAVGFPLLVKPSAGGGGKGMEVVTGASSLASALASARRVAAAAFGDDALILERLIRRPRHIEVQVFGDSHGTVIALGERECTLQRRHQKVMEEAPSAGIPDATRQRLLDAAVLAAQSVSYVGAGTVEFLIDADAPDEVFFIEMNTRLQVEHPVTEEVTGLDLVELQLRVAAGLTLTPAPRLRGHAIEARIYAESPERGFLPSTGRVLLFEPPTGVRVDAAIETGSDVTGHYDPMIAKVIAVADDRPTALRQLDDALSRTVVLGVETNIAFLRRLCGDLRVVEGDLDTGLIDTLLPFAAEPASERMLAAARWHVLHEGTQTGRILSPVELAGRAGGTWSELTDPDARALAFVDDDDVVHDAAPSRVAPGIRAATDADGGVWVSADGRSLRLRPLDRRQRMLRRLAARDIAAAATEPEARAPMPGSVVAVHVADGAEVRAGDALVSIEAMKMEHLVVAPHDGAVHVLVATGDQVRRDQPVARVTTNPAHGATEESR</sequence>
<evidence type="ECO:0000256" key="3">
    <source>
        <dbReference type="ARBA" id="ARBA00022598"/>
    </source>
</evidence>
<proteinExistence type="predicted"/>
<protein>
    <recommendedName>
        <fullName evidence="2">biotin carboxylase</fullName>
        <ecNumber evidence="2">6.3.4.14</ecNumber>
    </recommendedName>
</protein>
<keyword evidence="5 7" id="KW-0067">ATP-binding</keyword>
<dbReference type="InterPro" id="IPR050856">
    <property type="entry name" value="Biotin_carboxylase_complex"/>
</dbReference>
<dbReference type="GO" id="GO:0005524">
    <property type="term" value="F:ATP binding"/>
    <property type="evidence" value="ECO:0007669"/>
    <property type="project" value="UniProtKB-UniRule"/>
</dbReference>
<dbReference type="PATRIC" id="fig|273678.4.peg.3053"/>
<reference evidence="12 13" key="1">
    <citation type="submission" date="2015-02" db="EMBL/GenBank/DDBJ databases">
        <title>Draft genome sequences of ten Microbacterium spp. with emphasis on heavy metal contaminated environments.</title>
        <authorList>
            <person name="Corretto E."/>
        </authorList>
    </citation>
    <scope>NUCLEOTIDE SEQUENCE [LARGE SCALE GENOMIC DNA]</scope>
    <source>
        <strain evidence="12 13">SA35</strain>
    </source>
</reference>
<dbReference type="PROSITE" id="PS00867">
    <property type="entry name" value="CPSASE_2"/>
    <property type="match status" value="1"/>
</dbReference>
<dbReference type="InterPro" id="IPR011764">
    <property type="entry name" value="Biotin_carboxylation_dom"/>
</dbReference>
<evidence type="ECO:0000259" key="11">
    <source>
        <dbReference type="PROSITE" id="PS50979"/>
    </source>
</evidence>
<keyword evidence="4 7" id="KW-0547">Nucleotide-binding</keyword>
<dbReference type="FunFam" id="3.40.50.20:FF:000010">
    <property type="entry name" value="Propionyl-CoA carboxylase subunit alpha"/>
    <property type="match status" value="1"/>
</dbReference>
<evidence type="ECO:0000256" key="7">
    <source>
        <dbReference type="PROSITE-ProRule" id="PRU00409"/>
    </source>
</evidence>
<evidence type="ECO:0000256" key="2">
    <source>
        <dbReference type="ARBA" id="ARBA00013263"/>
    </source>
</evidence>
<dbReference type="Pfam" id="PF00289">
    <property type="entry name" value="Biotin_carb_N"/>
    <property type="match status" value="1"/>
</dbReference>
<dbReference type="PROSITE" id="PS00866">
    <property type="entry name" value="CPSASE_1"/>
    <property type="match status" value="1"/>
</dbReference>
<dbReference type="EMBL" id="JYJB01000010">
    <property type="protein sequence ID" value="KJL46422.1"/>
    <property type="molecule type" value="Genomic_DNA"/>
</dbReference>
<feature type="region of interest" description="Disordered" evidence="8">
    <location>
        <begin position="634"/>
        <end position="653"/>
    </location>
</feature>
<evidence type="ECO:0000256" key="8">
    <source>
        <dbReference type="SAM" id="MobiDB-lite"/>
    </source>
</evidence>
<dbReference type="SUPFAM" id="SSF56059">
    <property type="entry name" value="Glutathione synthetase ATP-binding domain-like"/>
    <property type="match status" value="1"/>
</dbReference>
<dbReference type="GO" id="GO:0004075">
    <property type="term" value="F:biotin carboxylase activity"/>
    <property type="evidence" value="ECO:0007669"/>
    <property type="project" value="UniProtKB-EC"/>
</dbReference>
<dbReference type="Gene3D" id="2.40.50.100">
    <property type="match status" value="1"/>
</dbReference>
<dbReference type="OrthoDB" id="9760256at2"/>
<dbReference type="InterPro" id="IPR005479">
    <property type="entry name" value="CPAse_ATP-bd"/>
</dbReference>
<dbReference type="Pfam" id="PF02785">
    <property type="entry name" value="Biotin_carb_C"/>
    <property type="match status" value="1"/>
</dbReference>
<accession>A0A0M2HPM3</accession>
<comment type="caution">
    <text evidence="12">The sequence shown here is derived from an EMBL/GenBank/DDBJ whole genome shotgun (WGS) entry which is preliminary data.</text>
</comment>
<dbReference type="PROSITE" id="PS50979">
    <property type="entry name" value="BC"/>
    <property type="match status" value="1"/>
</dbReference>
<dbReference type="CDD" id="cd06850">
    <property type="entry name" value="biotinyl_domain"/>
    <property type="match status" value="1"/>
</dbReference>
<feature type="domain" description="ATP-grasp" evidence="10">
    <location>
        <begin position="131"/>
        <end position="330"/>
    </location>
</feature>
<dbReference type="InterPro" id="IPR011761">
    <property type="entry name" value="ATP-grasp"/>
</dbReference>
<dbReference type="PROSITE" id="PS00188">
    <property type="entry name" value="BIOTIN"/>
    <property type="match status" value="1"/>
</dbReference>
<dbReference type="InterPro" id="IPR000089">
    <property type="entry name" value="Biotin_lipoyl"/>
</dbReference>
<dbReference type="SMART" id="SM00878">
    <property type="entry name" value="Biotin_carb_C"/>
    <property type="match status" value="1"/>
</dbReference>
<keyword evidence="13" id="KW-1185">Reference proteome</keyword>
<dbReference type="SUPFAM" id="SSF51246">
    <property type="entry name" value="Rudiment single hybrid motif"/>
    <property type="match status" value="1"/>
</dbReference>
<dbReference type="Proteomes" id="UP000033900">
    <property type="component" value="Unassembled WGS sequence"/>
</dbReference>
<dbReference type="SUPFAM" id="SSF52440">
    <property type="entry name" value="PreATP-grasp domain"/>
    <property type="match status" value="1"/>
</dbReference>
<evidence type="ECO:0000259" key="10">
    <source>
        <dbReference type="PROSITE" id="PS50975"/>
    </source>
</evidence>
<feature type="domain" description="Lipoyl-binding" evidence="9">
    <location>
        <begin position="567"/>
        <end position="641"/>
    </location>
</feature>
<dbReference type="InterPro" id="IPR011054">
    <property type="entry name" value="Rudment_hybrid_motif"/>
</dbReference>
<name>A0A0M2HPM3_9MICO</name>
<dbReference type="AlphaFoldDB" id="A0A0M2HPM3"/>
<evidence type="ECO:0000313" key="12">
    <source>
        <dbReference type="EMBL" id="KJL46422.1"/>
    </source>
</evidence>
<evidence type="ECO:0000259" key="9">
    <source>
        <dbReference type="PROSITE" id="PS50968"/>
    </source>
</evidence>
<dbReference type="SUPFAM" id="SSF51230">
    <property type="entry name" value="Single hybrid motif"/>
    <property type="match status" value="1"/>
</dbReference>
<dbReference type="PANTHER" id="PTHR18866:SF33">
    <property type="entry name" value="METHYLCROTONOYL-COA CARBOXYLASE SUBUNIT ALPHA, MITOCHONDRIAL-RELATED"/>
    <property type="match status" value="1"/>
</dbReference>
<dbReference type="InterPro" id="IPR016185">
    <property type="entry name" value="PreATP-grasp_dom_sf"/>
</dbReference>
<dbReference type="PROSITE" id="PS50968">
    <property type="entry name" value="BIOTINYL_LIPOYL"/>
    <property type="match status" value="1"/>
</dbReference>
<organism evidence="12 13">
    <name type="scientific">Microbacterium hydrocarbonoxydans</name>
    <dbReference type="NCBI Taxonomy" id="273678"/>
    <lineage>
        <taxon>Bacteria</taxon>
        <taxon>Bacillati</taxon>
        <taxon>Actinomycetota</taxon>
        <taxon>Actinomycetes</taxon>
        <taxon>Micrococcales</taxon>
        <taxon>Microbacteriaceae</taxon>
        <taxon>Microbacterium</taxon>
    </lineage>
</organism>
<dbReference type="InterPro" id="IPR001882">
    <property type="entry name" value="Biotin_BS"/>
</dbReference>
<dbReference type="Pfam" id="PF00364">
    <property type="entry name" value="Biotin_lipoyl"/>
    <property type="match status" value="1"/>
</dbReference>
<dbReference type="PROSITE" id="PS50975">
    <property type="entry name" value="ATP_GRASP"/>
    <property type="match status" value="1"/>
</dbReference>
<dbReference type="InterPro" id="IPR011053">
    <property type="entry name" value="Single_hybrid_motif"/>
</dbReference>
<dbReference type="PANTHER" id="PTHR18866">
    <property type="entry name" value="CARBOXYLASE:PYRUVATE/ACETYL-COA/PROPIONYL-COA CARBOXYLASE"/>
    <property type="match status" value="1"/>
</dbReference>
<dbReference type="GO" id="GO:0046872">
    <property type="term" value="F:metal ion binding"/>
    <property type="evidence" value="ECO:0007669"/>
    <property type="project" value="InterPro"/>
</dbReference>
<keyword evidence="6" id="KW-0092">Biotin</keyword>
<evidence type="ECO:0000256" key="1">
    <source>
        <dbReference type="ARBA" id="ARBA00001953"/>
    </source>
</evidence>
<dbReference type="InterPro" id="IPR005481">
    <property type="entry name" value="BC-like_N"/>
</dbReference>